<dbReference type="PANTHER" id="PTHR44019">
    <property type="entry name" value="WD REPEAT-CONTAINING PROTEIN 55"/>
    <property type="match status" value="1"/>
</dbReference>
<dbReference type="GO" id="GO:0035097">
    <property type="term" value="C:histone methyltransferase complex"/>
    <property type="evidence" value="ECO:0007669"/>
    <property type="project" value="UniProtKB-ARBA"/>
</dbReference>
<keyword evidence="2" id="KW-0677">Repeat</keyword>
<dbReference type="Gene3D" id="2.130.10.10">
    <property type="entry name" value="YVTN repeat-like/Quinoprotein amine dehydrogenase"/>
    <property type="match status" value="5"/>
</dbReference>
<dbReference type="PROSITE" id="PS50294">
    <property type="entry name" value="WD_REPEATS_REGION"/>
    <property type="match status" value="10"/>
</dbReference>
<dbReference type="InterPro" id="IPR031359">
    <property type="entry name" value="NACHT_N"/>
</dbReference>
<feature type="repeat" description="WD" evidence="3">
    <location>
        <begin position="1072"/>
        <end position="1113"/>
    </location>
</feature>
<feature type="repeat" description="WD" evidence="3">
    <location>
        <begin position="904"/>
        <end position="945"/>
    </location>
</feature>
<feature type="repeat" description="WD" evidence="3">
    <location>
        <begin position="1156"/>
        <end position="1197"/>
    </location>
</feature>
<dbReference type="PRINTS" id="PR00320">
    <property type="entry name" value="GPROTEINBRPT"/>
</dbReference>
<feature type="domain" description="NACHT" evidence="4">
    <location>
        <begin position="289"/>
        <end position="510"/>
    </location>
</feature>
<evidence type="ECO:0000313" key="5">
    <source>
        <dbReference type="EMBL" id="KAK3169687.1"/>
    </source>
</evidence>
<dbReference type="Proteomes" id="UP001276659">
    <property type="component" value="Unassembled WGS sequence"/>
</dbReference>
<dbReference type="InterPro" id="IPR020472">
    <property type="entry name" value="WD40_PAC1"/>
</dbReference>
<sequence length="1316" mass="148128">MVDAYERILSRELKEDCSGHDPSRIENTIEQVDTAKRWSQMERLVQARLEKTEREDRVKGAAGEVMQGILSVKDAISSGLQAVPQAAIAWTSICFALQMFVNPTTESKLNRDGTVHVIARMEWYCELSSILLKKDTDNNVSFAGIQAELEKRVIDLYRELLFYLVRSVYSCYRNRGVAFLRDMIKLDDWDGNLKRVEDAESAVRQDSDVYNTHEIKSNLEKLVDIAKKQEKTILQDKKDEKCFQHLCLTDPRLDKIRIEDTQGGLLQDSYCWILEDADFRRWREDQQSRLLWIKGDPGKGKTMLLCGIIDELKKPAAHTYLLSFFFCQATDSRINSAAAVLRGLIYLLVDQQPSLISHVRRKYDHAGRTLFEDTNAWVALSEIFTDILQDPNLKGTYLIIDALDECVTDLPKILDFIIQKSSVSSSIKWIVSSRNWPEIEEVLETAGQKIRMCLELNAESISTAVRSYIEHKVIHLAQRKKYDDKLKNAVRDYLSSNANDTFLWAALVCQNLENFWSWEVLAVLGTFPPTLDKLYNGMMQRICTANSSNLFKQILALVTVVRRPITLKELTSFIKTLEGITDDLESLRKIIELCGSFLTLQGDTVYFVHQSAKDFMLQKASTQIFPSGEAEVHHAIFLRSLEVMSRTLHRDMYSLCTPGFSIDQVQPRDPDPLAAVRYSCVFWVEHLKEWDPSNTAKDRNDLGNGGAVDKFLRQKYLYWLEALSLLGGMSEGVLSIIMLESILQGKPDASQLTNLVRDVRRFILYHKWAIENNPLQVYASALIFSPSNSVVREIFKQEEPSWIKTIPGMESDWNACLQTLEGHSDLVNSVVFSHDSKHLASASDDKTLKIWDASNGKCLQTLEGHSHLVNSVVFSHDSKHLASASDDKTLKIWDASNGKCLQTLEGHSHLVNSVVFSHDSKHLASASHDKTLKIWDASNGKCLQTLEGHSDWVNSVVFSHDSKHLVSASHDKTLKIWDASNGKCLQTLEGHSHLVNSVVFSHDSKHLASASRDKTLKIWDASNGKCLQTLEGHSDWVNSVVFSHDSKHLVSASDDKTLKIWDASNGKCLQTLEGHSDWVSSVVFSHDSKHLASASWDETLKIWDASNGKCLQTLEGHSHLVNSVVFSHDSKHLASASDDKTLKIWDASNGKCLQTLEGHSHLVNSVVFSHDSKHLASASHDKTLKIWDASNGKCLQTLEGHSHLVNSVVFSHDSKHLASASGDETLKIWDVSNGKCLQTLESPHPNFPIHHIPRTWLITAATSPIGLFVARAALAHGDSVIAGVKNGEMDADDERGEDFREFYTQKCVREGVEGED</sequence>
<dbReference type="InterPro" id="IPR015943">
    <property type="entry name" value="WD40/YVTN_repeat-like_dom_sf"/>
</dbReference>
<dbReference type="Pfam" id="PF24883">
    <property type="entry name" value="NPHP3_N"/>
    <property type="match status" value="1"/>
</dbReference>
<dbReference type="InterPro" id="IPR027417">
    <property type="entry name" value="P-loop_NTPase"/>
</dbReference>
<accession>A0AAD9Z477</accession>
<feature type="repeat" description="WD" evidence="3">
    <location>
        <begin position="1114"/>
        <end position="1155"/>
    </location>
</feature>
<evidence type="ECO:0000256" key="3">
    <source>
        <dbReference type="PROSITE-ProRule" id="PRU00221"/>
    </source>
</evidence>
<dbReference type="SUPFAM" id="SSF50998">
    <property type="entry name" value="Quinoprotein alcohol dehydrogenase-like"/>
    <property type="match status" value="2"/>
</dbReference>
<feature type="repeat" description="WD" evidence="3">
    <location>
        <begin position="820"/>
        <end position="861"/>
    </location>
</feature>
<dbReference type="Pfam" id="PF22939">
    <property type="entry name" value="WHD_GPIID"/>
    <property type="match status" value="1"/>
</dbReference>
<feature type="repeat" description="WD" evidence="3">
    <location>
        <begin position="1198"/>
        <end position="1239"/>
    </location>
</feature>
<evidence type="ECO:0000313" key="6">
    <source>
        <dbReference type="Proteomes" id="UP001276659"/>
    </source>
</evidence>
<feature type="repeat" description="WD" evidence="3">
    <location>
        <begin position="946"/>
        <end position="987"/>
    </location>
</feature>
<protein>
    <recommendedName>
        <fullName evidence="4">NACHT domain-containing protein</fullName>
    </recommendedName>
</protein>
<proteinExistence type="predicted"/>
<reference evidence="5" key="1">
    <citation type="submission" date="2022-11" db="EMBL/GenBank/DDBJ databases">
        <title>Chromosomal genome sequence assembly and mating type (MAT) locus characterization of the leprose asexual lichenized fungus Lepraria neglecta (Nyl.) Erichsen.</title>
        <authorList>
            <person name="Allen J.L."/>
            <person name="Pfeffer B."/>
        </authorList>
    </citation>
    <scope>NUCLEOTIDE SEQUENCE</scope>
    <source>
        <strain evidence="5">Allen 5258</strain>
    </source>
</reference>
<dbReference type="SMART" id="SM00320">
    <property type="entry name" value="WD40"/>
    <property type="match status" value="10"/>
</dbReference>
<gene>
    <name evidence="5" type="ORF">OEA41_009071</name>
</gene>
<name>A0AAD9Z477_9LECA</name>
<dbReference type="InterPro" id="IPR019775">
    <property type="entry name" value="WD40_repeat_CS"/>
</dbReference>
<dbReference type="Gene3D" id="3.40.50.300">
    <property type="entry name" value="P-loop containing nucleotide triphosphate hydrolases"/>
    <property type="match status" value="1"/>
</dbReference>
<dbReference type="CDD" id="cd00200">
    <property type="entry name" value="WD40"/>
    <property type="match status" value="2"/>
</dbReference>
<keyword evidence="1 3" id="KW-0853">WD repeat</keyword>
<dbReference type="InterPro" id="IPR050505">
    <property type="entry name" value="WDR55/POC1"/>
</dbReference>
<dbReference type="Pfam" id="PF00400">
    <property type="entry name" value="WD40"/>
    <property type="match status" value="10"/>
</dbReference>
<dbReference type="SUPFAM" id="SSF52540">
    <property type="entry name" value="P-loop containing nucleoside triphosphate hydrolases"/>
    <property type="match status" value="1"/>
</dbReference>
<feature type="repeat" description="WD" evidence="3">
    <location>
        <begin position="862"/>
        <end position="903"/>
    </location>
</feature>
<evidence type="ECO:0000259" key="4">
    <source>
        <dbReference type="PROSITE" id="PS50837"/>
    </source>
</evidence>
<keyword evidence="6" id="KW-1185">Reference proteome</keyword>
<dbReference type="InterPro" id="IPR011047">
    <property type="entry name" value="Quinoprotein_ADH-like_sf"/>
</dbReference>
<dbReference type="InterPro" id="IPR007111">
    <property type="entry name" value="NACHT_NTPase"/>
</dbReference>
<feature type="repeat" description="WD" evidence="3">
    <location>
        <begin position="1030"/>
        <end position="1071"/>
    </location>
</feature>
<dbReference type="PANTHER" id="PTHR44019:SF8">
    <property type="entry name" value="POC1 CENTRIOLAR PROTEIN HOMOLOG"/>
    <property type="match status" value="1"/>
</dbReference>
<feature type="repeat" description="WD" evidence="3">
    <location>
        <begin position="988"/>
        <end position="1029"/>
    </location>
</feature>
<dbReference type="FunFam" id="2.130.10.10:FF:000228">
    <property type="entry name" value="COMPASS-like H3K4 histone methylase component WDR5A"/>
    <property type="match status" value="1"/>
</dbReference>
<dbReference type="FunFam" id="3.40.50.300:FF:001638">
    <property type="entry name" value="NACHT and WD40 domain protein"/>
    <property type="match status" value="1"/>
</dbReference>
<dbReference type="PROSITE" id="PS00678">
    <property type="entry name" value="WD_REPEATS_1"/>
    <property type="match status" value="10"/>
</dbReference>
<dbReference type="InterPro" id="IPR054471">
    <property type="entry name" value="GPIID_WHD"/>
</dbReference>
<evidence type="ECO:0000256" key="1">
    <source>
        <dbReference type="ARBA" id="ARBA00022574"/>
    </source>
</evidence>
<dbReference type="PROSITE" id="PS50082">
    <property type="entry name" value="WD_REPEATS_2"/>
    <property type="match status" value="10"/>
</dbReference>
<dbReference type="Pfam" id="PF17100">
    <property type="entry name" value="NACHT_N"/>
    <property type="match status" value="1"/>
</dbReference>
<evidence type="ECO:0000256" key="2">
    <source>
        <dbReference type="ARBA" id="ARBA00022737"/>
    </source>
</evidence>
<dbReference type="InterPro" id="IPR001680">
    <property type="entry name" value="WD40_rpt"/>
</dbReference>
<dbReference type="InterPro" id="IPR056884">
    <property type="entry name" value="NPHP3-like_N"/>
</dbReference>
<organism evidence="5 6">
    <name type="scientific">Lepraria neglecta</name>
    <dbReference type="NCBI Taxonomy" id="209136"/>
    <lineage>
        <taxon>Eukaryota</taxon>
        <taxon>Fungi</taxon>
        <taxon>Dikarya</taxon>
        <taxon>Ascomycota</taxon>
        <taxon>Pezizomycotina</taxon>
        <taxon>Lecanoromycetes</taxon>
        <taxon>OSLEUM clade</taxon>
        <taxon>Lecanoromycetidae</taxon>
        <taxon>Lecanorales</taxon>
        <taxon>Lecanorineae</taxon>
        <taxon>Stereocaulaceae</taxon>
        <taxon>Lepraria</taxon>
    </lineage>
</organism>
<dbReference type="EMBL" id="JASNWA010000009">
    <property type="protein sequence ID" value="KAK3169687.1"/>
    <property type="molecule type" value="Genomic_DNA"/>
</dbReference>
<dbReference type="PROSITE" id="PS50837">
    <property type="entry name" value="NACHT"/>
    <property type="match status" value="1"/>
</dbReference>
<comment type="caution">
    <text evidence="5">The sequence shown here is derived from an EMBL/GenBank/DDBJ whole genome shotgun (WGS) entry which is preliminary data.</text>
</comment>